<dbReference type="EMBL" id="JAEHOD010000070">
    <property type="protein sequence ID" value="KAG2431921.1"/>
    <property type="molecule type" value="Genomic_DNA"/>
</dbReference>
<feature type="compositionally biased region" description="Low complexity" evidence="7">
    <location>
        <begin position="718"/>
        <end position="735"/>
    </location>
</feature>
<dbReference type="GO" id="GO:0005783">
    <property type="term" value="C:endoplasmic reticulum"/>
    <property type="evidence" value="ECO:0007669"/>
    <property type="project" value="TreeGrafter"/>
</dbReference>
<feature type="transmembrane region" description="Helical" evidence="8">
    <location>
        <begin position="490"/>
        <end position="510"/>
    </location>
</feature>
<feature type="compositionally biased region" description="Basic and acidic residues" evidence="7">
    <location>
        <begin position="740"/>
        <end position="749"/>
    </location>
</feature>
<sequence length="1761" mass="185339">MTEGLVDSVELDDGAQRHTLATATNKGVPEALPAEALRSCPDFSSAATQLRAAVSATGAAYAGILDQLLYGDATADTSGTTAGAAAVTARAAGDDATSSAGTAAVPSEYRDAVKSAESLEHFHLFEPSRRSPAASATVDAAMLAMHSDIGLFLVMTPAELFPRAPAASSGSRGSSSSAVSPAGAQQLQQQQRRRTYARDLVVQLPDGSVAAPVLPDGALLVMNGEGLTRWMRQPPPGRVRPYSPLHAVLSSDLGGGVRAWFGRMFMPPHNARLQVAEDDVNSGGGGMKVTAAGDHNQQAARHSSRSADVMPRSLRAAAWSGSSISNTQQGHPHPLQMTFAEYRQLTHAQFHDGGRASEASAAGCSPTRRLLVDENSCGADQIYCWMSCMAIPANATCGKSDIVCASTKNASRLWPQDFLIPATNKPTHCFDCAPTCPNTPAPPSTSRFCNTALGATTMWMTGFQFSAGHESGPCVVFLFPEWVLDSKGKFAGACIGTFLMGVAVGALGWLRNGLRDAWVAQGRWDDGYPYWWRTWLGDAAIIAIIAVQVCLGYWLMLIGMTYQAELFLMVVLGLAPDLLTLAAASGSRKCCQRLIDKLGLDPKRYSCGIAAVAAERGHVALLTWLVEEQIASGHGAAEGACRGGQLHVLSWLRQWCQADPSYSRCNLRASHAAAAAEAGHVEVLEYVMRRVPVLATSAAADRQRERELVAAEDGPGGSSSSSSDSSSGGSSSSVDGAGGGREEDAVSEKAALRLHSERAKVLTAIARGCPVEVLRRHFDRLWHWRGPLPPLPPQAAGAAGAGAAAGGGGNMELRHRFPAEAQNHSNEELAKLVQAVVSSPTPCWAAKLDFLLSPDRLGPALATEALHREYLDSAYAYAYAVASTCPDFLARLKHLRTAGVVLDTTAALEAAFHGHPDALVWLWDECGVPADVSEGLIAKAVRNSAANGRGSSTDSSSSGGSSSSADSDVPGVLRLLKERGAVFSHAHVLVAIESGHPEACVLWLLGEAAATAASGRQQPGGSGRSECRFAGAGETSSSWAGCGRVLDHAARPGYSLRLLRELRAHGAPVSNDLGGIALHGSLVALEWPAGELESEGRPLQAVAPMCAAMLWNLGRTATLDWLERTRMLMLAAASGHLPSLDAALAQCGCVLKSEVLLAAAASGSQECCERLLELGLRLDYVARNMAEVAAERGHLLLLEWLFRIGPCQADCGNGVAKAAYGAAAEGACRGGQLHVLSWLRQRCQADPGYSRSNPMTTHVSEAAAEAGHVEVLEYVMRRVPVLAPSAAADRLRERELVAAEDGPGGSSSDSGNNGGEGGGSYGGEYPTDVEHGASYDHSWQHSDRFKVLTAIARGCPVEVLRRHFDRLWRWRGPLPAGGAGASGGAVAGGVGGAADGGVDGGNMELQQRFPAEAQNHKNEQLAELLRAAATSPTPCWADKLDFLLSPACLGPALGAMVLQRVRVDDHWEPFYFGLDRCPDALVRLQYLRAAGTTMSLHAAREAARGGHTAALAWLWDECGVQVEAPGAVLQCAGTGWQRRIAAAAHVSDGEQRAGGGGGGGTLLDVLLLLRKRGAGFTWMDVSGAMCSGWPEVCVLWLVEAAAAGASDANSSRQLEPQQDTGQQAIKVEWHTTAIDDGVRVGYSLRLLRALRAHGATITDLDTIATYGSVEALEWAAAELEAEGRPLQVVRANTASNILNDGCAASLDWLQARGLLPPLGECYIGEAGLEWGSHNYRRLRPWLQLRDQQAKEAVATAAGPTG</sequence>
<accession>A0A835W0S8</accession>
<dbReference type="PANTHER" id="PTHR12393">
    <property type="entry name" value="SPHINGOMYELIN PHOSPHODIESTERASE RELATED"/>
    <property type="match status" value="1"/>
</dbReference>
<keyword evidence="4" id="KW-0406">Ion transport</keyword>
<evidence type="ECO:0000256" key="8">
    <source>
        <dbReference type="SAM" id="Phobius"/>
    </source>
</evidence>
<evidence type="ECO:0000256" key="5">
    <source>
        <dbReference type="ARBA" id="ARBA00022989"/>
    </source>
</evidence>
<proteinExistence type="inferred from homology"/>
<protein>
    <submittedName>
        <fullName evidence="9">Uncharacterized protein</fullName>
    </submittedName>
</protein>
<evidence type="ECO:0000256" key="3">
    <source>
        <dbReference type="ARBA" id="ARBA00022692"/>
    </source>
</evidence>
<evidence type="ECO:0000313" key="9">
    <source>
        <dbReference type="EMBL" id="KAG2431921.1"/>
    </source>
</evidence>
<dbReference type="Proteomes" id="UP000613740">
    <property type="component" value="Unassembled WGS sequence"/>
</dbReference>
<comment type="caution">
    <text evidence="9">The sequence shown here is derived from an EMBL/GenBank/DDBJ whole genome shotgun (WGS) entry which is preliminary data.</text>
</comment>
<dbReference type="Gene3D" id="1.25.40.20">
    <property type="entry name" value="Ankyrin repeat-containing domain"/>
    <property type="match status" value="2"/>
</dbReference>
<dbReference type="InterPro" id="IPR007274">
    <property type="entry name" value="Cop_transporter"/>
</dbReference>
<keyword evidence="5 8" id="KW-1133">Transmembrane helix</keyword>
<feature type="compositionally biased region" description="Gly residues" evidence="7">
    <location>
        <begin position="1312"/>
        <end position="1322"/>
    </location>
</feature>
<keyword evidence="4" id="KW-0186">Copper</keyword>
<evidence type="ECO:0000256" key="2">
    <source>
        <dbReference type="ARBA" id="ARBA00006921"/>
    </source>
</evidence>
<keyword evidence="4" id="KW-0187">Copper transport</keyword>
<feature type="region of interest" description="Disordered" evidence="7">
    <location>
        <begin position="1298"/>
        <end position="1334"/>
    </location>
</feature>
<name>A0A835W0S8_9CHLO</name>
<dbReference type="GO" id="GO:0046513">
    <property type="term" value="P:ceramide biosynthetic process"/>
    <property type="evidence" value="ECO:0007669"/>
    <property type="project" value="TreeGrafter"/>
</dbReference>
<feature type="region of interest" description="Disordered" evidence="7">
    <location>
        <begin position="702"/>
        <end position="749"/>
    </location>
</feature>
<feature type="compositionally biased region" description="Low complexity" evidence="7">
    <location>
        <begin position="164"/>
        <end position="190"/>
    </location>
</feature>
<feature type="compositionally biased region" description="Low complexity" evidence="7">
    <location>
        <begin position="950"/>
        <end position="968"/>
    </location>
</feature>
<dbReference type="GO" id="GO:0004620">
    <property type="term" value="F:phospholipase activity"/>
    <property type="evidence" value="ECO:0007669"/>
    <property type="project" value="TreeGrafter"/>
</dbReference>
<evidence type="ECO:0000313" key="10">
    <source>
        <dbReference type="Proteomes" id="UP000613740"/>
    </source>
</evidence>
<dbReference type="GO" id="GO:0016020">
    <property type="term" value="C:membrane"/>
    <property type="evidence" value="ECO:0007669"/>
    <property type="project" value="UniProtKB-SubCell"/>
</dbReference>
<evidence type="ECO:0000256" key="1">
    <source>
        <dbReference type="ARBA" id="ARBA00004370"/>
    </source>
</evidence>
<feature type="region of interest" description="Disordered" evidence="7">
    <location>
        <begin position="946"/>
        <end position="968"/>
    </location>
</feature>
<keyword evidence="4" id="KW-0813">Transport</keyword>
<organism evidence="9 10">
    <name type="scientific">Chlamydomonas schloesseri</name>
    <dbReference type="NCBI Taxonomy" id="2026947"/>
    <lineage>
        <taxon>Eukaryota</taxon>
        <taxon>Viridiplantae</taxon>
        <taxon>Chlorophyta</taxon>
        <taxon>core chlorophytes</taxon>
        <taxon>Chlorophyceae</taxon>
        <taxon>CS clade</taxon>
        <taxon>Chlamydomonadales</taxon>
        <taxon>Chlamydomonadaceae</taxon>
        <taxon>Chlamydomonas</taxon>
    </lineage>
</organism>
<dbReference type="PANTHER" id="PTHR12393:SF6">
    <property type="entry name" value="SPHINGOMYELIN PHOSPHODIESTERASE 2"/>
    <property type="match status" value="1"/>
</dbReference>
<comment type="subcellular location">
    <subcellularLocation>
        <location evidence="1">Membrane</location>
    </subcellularLocation>
</comment>
<dbReference type="GO" id="GO:0030149">
    <property type="term" value="P:sphingolipid catabolic process"/>
    <property type="evidence" value="ECO:0007669"/>
    <property type="project" value="TreeGrafter"/>
</dbReference>
<dbReference type="OrthoDB" id="543386at2759"/>
<keyword evidence="10" id="KW-1185">Reference proteome</keyword>
<dbReference type="SUPFAM" id="SSF140860">
    <property type="entry name" value="Pseudo ankyrin repeat-like"/>
    <property type="match status" value="2"/>
</dbReference>
<feature type="transmembrane region" description="Helical" evidence="8">
    <location>
        <begin position="530"/>
        <end position="554"/>
    </location>
</feature>
<dbReference type="GO" id="GO:0071944">
    <property type="term" value="C:cell periphery"/>
    <property type="evidence" value="ECO:0007669"/>
    <property type="project" value="TreeGrafter"/>
</dbReference>
<dbReference type="GO" id="GO:0005375">
    <property type="term" value="F:copper ion transmembrane transporter activity"/>
    <property type="evidence" value="ECO:0007669"/>
    <property type="project" value="InterPro"/>
</dbReference>
<keyword evidence="3 8" id="KW-0812">Transmembrane</keyword>
<dbReference type="InterPro" id="IPR036770">
    <property type="entry name" value="Ankyrin_rpt-contain_sf"/>
</dbReference>
<gene>
    <name evidence="9" type="ORF">HYH02_013140</name>
</gene>
<evidence type="ECO:0000256" key="4">
    <source>
        <dbReference type="ARBA" id="ARBA00022796"/>
    </source>
</evidence>
<reference evidence="9" key="1">
    <citation type="journal article" date="2020" name="bioRxiv">
        <title>Comparative genomics of Chlamydomonas.</title>
        <authorList>
            <person name="Craig R.J."/>
            <person name="Hasan A.R."/>
            <person name="Ness R.W."/>
            <person name="Keightley P.D."/>
        </authorList>
    </citation>
    <scope>NUCLEOTIDE SEQUENCE</scope>
    <source>
        <strain evidence="9">CCAP 11/173</strain>
    </source>
</reference>
<keyword evidence="6 8" id="KW-0472">Membrane</keyword>
<evidence type="ECO:0000256" key="7">
    <source>
        <dbReference type="SAM" id="MobiDB-lite"/>
    </source>
</evidence>
<dbReference type="Pfam" id="PF04145">
    <property type="entry name" value="Ctr"/>
    <property type="match status" value="1"/>
</dbReference>
<evidence type="ECO:0000256" key="6">
    <source>
        <dbReference type="ARBA" id="ARBA00023136"/>
    </source>
</evidence>
<comment type="similarity">
    <text evidence="2">Belongs to the copper transporter (Ctr) (TC 1.A.56) family. SLC31A subfamily.</text>
</comment>
<feature type="region of interest" description="Disordered" evidence="7">
    <location>
        <begin position="164"/>
        <end position="194"/>
    </location>
</feature>